<dbReference type="InterPro" id="IPR046064">
    <property type="entry name" value="DUF6022"/>
</dbReference>
<evidence type="ECO:0000313" key="2">
    <source>
        <dbReference type="Proteomes" id="UP001256827"/>
    </source>
</evidence>
<dbReference type="RefSeq" id="WP_310773857.1">
    <property type="nucleotide sequence ID" value="NZ_CP134050.1"/>
</dbReference>
<reference evidence="1 2" key="1">
    <citation type="submission" date="2023-09" db="EMBL/GenBank/DDBJ databases">
        <title>Complete Genome and Methylome dissection of Bacillus brevis NEB573 original source of BbsI restriction endonuclease.</title>
        <authorList>
            <person name="Fomenkov A."/>
            <person name="Roberts R.D."/>
        </authorList>
    </citation>
    <scope>NUCLEOTIDE SEQUENCE [LARGE SCALE GENOMIC DNA]</scope>
    <source>
        <strain evidence="1 2">NEB573</strain>
    </source>
</reference>
<dbReference type="Pfam" id="PF19486">
    <property type="entry name" value="DUF6022"/>
    <property type="match status" value="1"/>
</dbReference>
<keyword evidence="2" id="KW-1185">Reference proteome</keyword>
<organism evidence="1 2">
    <name type="scientific">Brevibacillus brevis</name>
    <name type="common">Bacillus brevis</name>
    <dbReference type="NCBI Taxonomy" id="1393"/>
    <lineage>
        <taxon>Bacteria</taxon>
        <taxon>Bacillati</taxon>
        <taxon>Bacillota</taxon>
        <taxon>Bacilli</taxon>
        <taxon>Bacillales</taxon>
        <taxon>Paenibacillaceae</taxon>
        <taxon>Brevibacillus</taxon>
    </lineage>
</organism>
<dbReference type="EMBL" id="CP134050">
    <property type="protein sequence ID" value="WNC17529.1"/>
    <property type="molecule type" value="Genomic_DNA"/>
</dbReference>
<evidence type="ECO:0000313" key="1">
    <source>
        <dbReference type="EMBL" id="WNC17529.1"/>
    </source>
</evidence>
<protein>
    <submittedName>
        <fullName evidence="1">DUF6022 family protein</fullName>
    </submittedName>
</protein>
<name>A0ABY9TBM6_BREBE</name>
<accession>A0ABY9TBM6</accession>
<sequence length="162" mass="18860">MKEHFPTFSQDMTIEEIGEAGNRYIALQWRALYGSMHKQLTAAFREIEDAAYGLYLDQLMPVLFERLEEAGFGVMEETEKHDFVIGKCLVFRNSLEKWGAEDNRSRVFWNVIQNPQGQPLGTLFTDIPHSHLKFDIPSPPVLYTLRESDREQIVQGIRRIKE</sequence>
<dbReference type="Proteomes" id="UP001256827">
    <property type="component" value="Chromosome"/>
</dbReference>
<proteinExistence type="predicted"/>
<gene>
    <name evidence="1" type="ORF">RGB73_14850</name>
</gene>